<dbReference type="CTD" id="9940038"/>
<dbReference type="InParanoid" id="A0A1S0U608"/>
<name>A0A1S0U608_LOALO</name>
<organism evidence="1">
    <name type="scientific">Loa loa</name>
    <name type="common">Eye worm</name>
    <name type="synonym">Filaria loa</name>
    <dbReference type="NCBI Taxonomy" id="7209"/>
    <lineage>
        <taxon>Eukaryota</taxon>
        <taxon>Metazoa</taxon>
        <taxon>Ecdysozoa</taxon>
        <taxon>Nematoda</taxon>
        <taxon>Chromadorea</taxon>
        <taxon>Rhabditida</taxon>
        <taxon>Spirurina</taxon>
        <taxon>Spiruromorpha</taxon>
        <taxon>Filarioidea</taxon>
        <taxon>Onchocercidae</taxon>
        <taxon>Loa</taxon>
    </lineage>
</organism>
<reference evidence="1" key="1">
    <citation type="submission" date="2012-04" db="EMBL/GenBank/DDBJ databases">
        <title>The Genome Sequence of Loa loa.</title>
        <authorList>
            <consortium name="The Broad Institute Genome Sequencing Platform"/>
            <consortium name="Broad Institute Genome Sequencing Center for Infectious Disease"/>
            <person name="Nutman T.B."/>
            <person name="Fink D.L."/>
            <person name="Russ C."/>
            <person name="Young S."/>
            <person name="Zeng Q."/>
            <person name="Gargeya S."/>
            <person name="Alvarado L."/>
            <person name="Berlin A."/>
            <person name="Chapman S.B."/>
            <person name="Chen Z."/>
            <person name="Freedman E."/>
            <person name="Gellesch M."/>
            <person name="Goldberg J."/>
            <person name="Griggs A."/>
            <person name="Gujja S."/>
            <person name="Heilman E.R."/>
            <person name="Heiman D."/>
            <person name="Howarth C."/>
            <person name="Mehta T."/>
            <person name="Neiman D."/>
            <person name="Pearson M."/>
            <person name="Roberts A."/>
            <person name="Saif S."/>
            <person name="Shea T."/>
            <person name="Shenoy N."/>
            <person name="Sisk P."/>
            <person name="Stolte C."/>
            <person name="Sykes S."/>
            <person name="White J."/>
            <person name="Yandava C."/>
            <person name="Haas B."/>
            <person name="Henn M.R."/>
            <person name="Nusbaum C."/>
            <person name="Birren B."/>
        </authorList>
    </citation>
    <scope>NUCLEOTIDE SEQUENCE [LARGE SCALE GENOMIC DNA]</scope>
</reference>
<dbReference type="AlphaFoldDB" id="A0A1S0U608"/>
<gene>
    <name evidence="1" type="ORF">LOAG_02652</name>
</gene>
<sequence>MTNRKRIDRKIVRKRYEDIMNFELSKSNKVMQYLHEKLLRVQSRSSNWYIPSAELVYVGTGVHRSVDTRAQLGWRITPFLRLQCMVKTRAESISRTKDNAVKPYLINNA</sequence>
<dbReference type="GeneID" id="9940038"/>
<dbReference type="KEGG" id="loa:LOAG_02652"/>
<dbReference type="EMBL" id="JH712083">
    <property type="protein sequence ID" value="EFO25839.1"/>
    <property type="molecule type" value="Genomic_DNA"/>
</dbReference>
<protein>
    <submittedName>
        <fullName evidence="1">Uncharacterized protein</fullName>
    </submittedName>
</protein>
<accession>A0A1S0U608</accession>
<proteinExistence type="predicted"/>
<evidence type="ECO:0000313" key="1">
    <source>
        <dbReference type="EMBL" id="EFO25839.1"/>
    </source>
</evidence>
<dbReference type="RefSeq" id="XP_003138237.1">
    <property type="nucleotide sequence ID" value="XM_003138189.1"/>
</dbReference>